<dbReference type="Proteomes" id="UP001372834">
    <property type="component" value="Unassembled WGS sequence"/>
</dbReference>
<dbReference type="EMBL" id="JAWJWE010000002">
    <property type="protein sequence ID" value="KAK6642364.1"/>
    <property type="molecule type" value="Genomic_DNA"/>
</dbReference>
<dbReference type="InterPro" id="IPR000873">
    <property type="entry name" value="AMP-dep_synth/lig_dom"/>
</dbReference>
<comment type="caution">
    <text evidence="7">The sequence shown here is derived from an EMBL/GenBank/DDBJ whole genome shotgun (WGS) entry which is preliminary data.</text>
</comment>
<dbReference type="GO" id="GO:0004467">
    <property type="term" value="F:long-chain fatty acid-CoA ligase activity"/>
    <property type="evidence" value="ECO:0007669"/>
    <property type="project" value="UniProtKB-EC"/>
</dbReference>
<evidence type="ECO:0000256" key="2">
    <source>
        <dbReference type="ARBA" id="ARBA00022832"/>
    </source>
</evidence>
<dbReference type="SUPFAM" id="SSF56801">
    <property type="entry name" value="Acetyl-CoA synthetase-like"/>
    <property type="match status" value="1"/>
</dbReference>
<dbReference type="PANTHER" id="PTHR43272:SF32">
    <property type="entry name" value="AMP-DEPENDENT SYNTHETASE_LIGASE DOMAIN-CONTAINING PROTEIN"/>
    <property type="match status" value="1"/>
</dbReference>
<evidence type="ECO:0000256" key="4">
    <source>
        <dbReference type="ARBA" id="ARBA00026121"/>
    </source>
</evidence>
<dbReference type="GO" id="GO:0016020">
    <property type="term" value="C:membrane"/>
    <property type="evidence" value="ECO:0007669"/>
    <property type="project" value="TreeGrafter"/>
</dbReference>
<evidence type="ECO:0000313" key="8">
    <source>
        <dbReference type="Proteomes" id="UP001372834"/>
    </source>
</evidence>
<dbReference type="InterPro" id="IPR042099">
    <property type="entry name" value="ANL_N_sf"/>
</dbReference>
<protein>
    <recommendedName>
        <fullName evidence="4">long-chain-fatty-acid--CoA ligase</fullName>
        <ecNumber evidence="4">6.2.1.3</ecNumber>
    </recommendedName>
</protein>
<keyword evidence="2" id="KW-0276">Fatty acid metabolism</keyword>
<dbReference type="Pfam" id="PF00501">
    <property type="entry name" value="AMP-binding"/>
    <property type="match status" value="1"/>
</dbReference>
<gene>
    <name evidence="7" type="ORF">RUM43_003865</name>
</gene>
<name>A0AAN8PNQ5_POLSC</name>
<reference evidence="7 8" key="1">
    <citation type="submission" date="2023-10" db="EMBL/GenBank/DDBJ databases">
        <title>Genomes of two closely related lineages of the louse Polyplax serrata with different host specificities.</title>
        <authorList>
            <person name="Martinu J."/>
            <person name="Tarabai H."/>
            <person name="Stefka J."/>
            <person name="Hypsa V."/>
        </authorList>
    </citation>
    <scope>NUCLEOTIDE SEQUENCE [LARGE SCALE GENOMIC DNA]</scope>
    <source>
        <strain evidence="7">HR10_N</strain>
    </source>
</reference>
<evidence type="ECO:0000259" key="6">
    <source>
        <dbReference type="Pfam" id="PF00501"/>
    </source>
</evidence>
<feature type="domain" description="AMP-dependent synthetase/ligase" evidence="6">
    <location>
        <begin position="56"/>
        <end position="476"/>
    </location>
</feature>
<dbReference type="EC" id="6.2.1.3" evidence="4"/>
<evidence type="ECO:0000256" key="3">
    <source>
        <dbReference type="ARBA" id="ARBA00023098"/>
    </source>
</evidence>
<dbReference type="PROSITE" id="PS00455">
    <property type="entry name" value="AMP_BINDING"/>
    <property type="match status" value="1"/>
</dbReference>
<dbReference type="PANTHER" id="PTHR43272">
    <property type="entry name" value="LONG-CHAIN-FATTY-ACID--COA LIGASE"/>
    <property type="match status" value="1"/>
</dbReference>
<sequence length="668" mass="73138">MSDPSGTTRDMEPSSGPEQIIPSEKYVTSDIFSAVKLRIKDGETSDVPPMSVPSVLEKAAKAAPNHTALAYKKNPEDTGFHHITFREYHNLTRTVARAFLKLGLERLHSVAILGFNSPEWFLSFLGCIHAGGVGCGIYTTNSAEATFYCLEKGMANIAVVEDDGQAQKVLKYKDKLPKLKAVVQYSGKPTSEGVLSWEQLLQIGEKEDDTRLNEVVKRIAVNQCCALIYTSGTTGNPKGVMLSHDNLMWLAHSVTSILSVAPQQERIISYLPLSHAAALVVDILCQLVGQVSIYFANKDALKGGLIKTLLEVKPTRFLGVPRIWEKIAEKMKMVGAEAGFIKRHIAAWAKSQGLQRNLDLMKGVDSPSLGYLVAKPLIFAKIKSKLGFDECKTFWSGAAPLATDIKLYFASLDIPIMEGFGMSESTGPHTVNIPNSFRFDSAGVTIPGAETKIHNPDDDQQGEICLFGRNVFMGYLGDEKQTNEAIDENGWLHSGDIGKIDKRGFLYITGRIKELLITAGGENISPVLIEQNVKAELPFLGQAVVICDKKKFLSMLVTLSAEVDADTGEPNDQLTPVVIKWLRELNLPYSTTSEVIASGPDKKVLDAIQKGLDAANAKAISNAQKVQKFAILPKDFSMPTGELGPTLKLKRNVINDKYKSVIDKFYES</sequence>
<dbReference type="Gene3D" id="3.40.50.12780">
    <property type="entry name" value="N-terminal domain of ligase-like"/>
    <property type="match status" value="2"/>
</dbReference>
<evidence type="ECO:0000256" key="5">
    <source>
        <dbReference type="SAM" id="MobiDB-lite"/>
    </source>
</evidence>
<proteinExistence type="predicted"/>
<organism evidence="7 8">
    <name type="scientific">Polyplax serrata</name>
    <name type="common">Common mouse louse</name>
    <dbReference type="NCBI Taxonomy" id="468196"/>
    <lineage>
        <taxon>Eukaryota</taxon>
        <taxon>Metazoa</taxon>
        <taxon>Ecdysozoa</taxon>
        <taxon>Arthropoda</taxon>
        <taxon>Hexapoda</taxon>
        <taxon>Insecta</taxon>
        <taxon>Pterygota</taxon>
        <taxon>Neoptera</taxon>
        <taxon>Paraneoptera</taxon>
        <taxon>Psocodea</taxon>
        <taxon>Troctomorpha</taxon>
        <taxon>Phthiraptera</taxon>
        <taxon>Anoplura</taxon>
        <taxon>Polyplacidae</taxon>
        <taxon>Polyplax</taxon>
    </lineage>
</organism>
<evidence type="ECO:0000313" key="7">
    <source>
        <dbReference type="EMBL" id="KAK6642364.1"/>
    </source>
</evidence>
<dbReference type="AlphaFoldDB" id="A0AAN8PNQ5"/>
<keyword evidence="3" id="KW-0443">Lipid metabolism</keyword>
<evidence type="ECO:0000256" key="1">
    <source>
        <dbReference type="ARBA" id="ARBA00022598"/>
    </source>
</evidence>
<feature type="region of interest" description="Disordered" evidence="5">
    <location>
        <begin position="1"/>
        <end position="22"/>
    </location>
</feature>
<dbReference type="InterPro" id="IPR020845">
    <property type="entry name" value="AMP-binding_CS"/>
</dbReference>
<accession>A0AAN8PNQ5</accession>
<keyword evidence="1" id="KW-0436">Ligase</keyword>
<dbReference type="GO" id="GO:0005783">
    <property type="term" value="C:endoplasmic reticulum"/>
    <property type="evidence" value="ECO:0007669"/>
    <property type="project" value="TreeGrafter"/>
</dbReference>